<comment type="similarity">
    <text evidence="1">Belongs to the beta-lactamase family.</text>
</comment>
<reference evidence="4" key="1">
    <citation type="journal article" date="2019" name="Int. J. Syst. Evol. Microbiol.">
        <title>The Global Catalogue of Microorganisms (GCM) 10K type strain sequencing project: providing services to taxonomists for standard genome sequencing and annotation.</title>
        <authorList>
            <consortium name="The Broad Institute Genomics Platform"/>
            <consortium name="The Broad Institute Genome Sequencing Center for Infectious Disease"/>
            <person name="Wu L."/>
            <person name="Ma J."/>
        </authorList>
    </citation>
    <scope>NUCLEOTIDE SEQUENCE [LARGE SCALE GENOMIC DNA]</scope>
    <source>
        <strain evidence="4">CGMCC 1.15111</strain>
    </source>
</reference>
<dbReference type="PROSITE" id="PS51257">
    <property type="entry name" value="PROKAR_LIPOPROTEIN"/>
    <property type="match status" value="1"/>
</dbReference>
<name>A0ABQ3I8W4_9BACT</name>
<evidence type="ECO:0000313" key="4">
    <source>
        <dbReference type="Proteomes" id="UP000658258"/>
    </source>
</evidence>
<feature type="domain" description="Beta-lactamase-related" evidence="2">
    <location>
        <begin position="61"/>
        <end position="357"/>
    </location>
</feature>
<gene>
    <name evidence="3" type="ORF">GCM10011340_20910</name>
</gene>
<keyword evidence="4" id="KW-1185">Reference proteome</keyword>
<dbReference type="InterPro" id="IPR051478">
    <property type="entry name" value="Beta-lactamase-like_AB/R"/>
</dbReference>
<dbReference type="SUPFAM" id="SSF56601">
    <property type="entry name" value="beta-lactamase/transpeptidase-like"/>
    <property type="match status" value="1"/>
</dbReference>
<dbReference type="RefSeq" id="WP_229838637.1">
    <property type="nucleotide sequence ID" value="NZ_BNAG01000003.1"/>
</dbReference>
<sequence length="373" mass="41708">MKNRMIKYLTVTIGVIVSGCSNGQTTTAINGIQNTTKGITQEQSELIFNNTKTFPNNTQLSIALIKNGEVDFVGVKRTDDTIRRIENFREVFEIGSITKVFTATLLSDLVNNQTLELDGNIQDYVDFKIKLEEGITFKELANHTSGLPRLPSNLNLMLADRDNPYKDYDEEKLKEYLTTEIQLGQEPGVKYEYSNLGAGILGFELALITNTPYESLLQEKIFQKYKMSNSTSERERIESKLVKGLKPNGKEAPNWDFGALAGAGAIFSTAEDLSKFALAQFDNRNTELALTQAPTFKINDNMQIGLGWHILQRKNGRELIWHNGGTGGYTSSMALDLENKNGIIILSNVSAFNPNMRHIDQLCFALIDTLDNK</sequence>
<proteinExistence type="inferred from homology"/>
<organism evidence="3 4">
    <name type="scientific">Roseivirga thermotolerans</name>
    <dbReference type="NCBI Taxonomy" id="1758176"/>
    <lineage>
        <taxon>Bacteria</taxon>
        <taxon>Pseudomonadati</taxon>
        <taxon>Bacteroidota</taxon>
        <taxon>Cytophagia</taxon>
        <taxon>Cytophagales</taxon>
        <taxon>Roseivirgaceae</taxon>
        <taxon>Roseivirga</taxon>
    </lineage>
</organism>
<dbReference type="PANTHER" id="PTHR22935">
    <property type="entry name" value="PENICILLIN-BINDING PROTEIN"/>
    <property type="match status" value="1"/>
</dbReference>
<dbReference type="Pfam" id="PF00144">
    <property type="entry name" value="Beta-lactamase"/>
    <property type="match status" value="1"/>
</dbReference>
<dbReference type="Gene3D" id="3.40.710.10">
    <property type="entry name" value="DD-peptidase/beta-lactamase superfamily"/>
    <property type="match status" value="1"/>
</dbReference>
<dbReference type="InterPro" id="IPR001466">
    <property type="entry name" value="Beta-lactam-related"/>
</dbReference>
<dbReference type="Proteomes" id="UP000658258">
    <property type="component" value="Unassembled WGS sequence"/>
</dbReference>
<protein>
    <recommendedName>
        <fullName evidence="2">Beta-lactamase-related domain-containing protein</fullName>
    </recommendedName>
</protein>
<evidence type="ECO:0000313" key="3">
    <source>
        <dbReference type="EMBL" id="GHE65594.1"/>
    </source>
</evidence>
<accession>A0ABQ3I8W4</accession>
<evidence type="ECO:0000259" key="2">
    <source>
        <dbReference type="Pfam" id="PF00144"/>
    </source>
</evidence>
<dbReference type="EMBL" id="BNAG01000003">
    <property type="protein sequence ID" value="GHE65594.1"/>
    <property type="molecule type" value="Genomic_DNA"/>
</dbReference>
<evidence type="ECO:0000256" key="1">
    <source>
        <dbReference type="ARBA" id="ARBA00038473"/>
    </source>
</evidence>
<dbReference type="InterPro" id="IPR012338">
    <property type="entry name" value="Beta-lactam/transpept-like"/>
</dbReference>
<dbReference type="PANTHER" id="PTHR22935:SF95">
    <property type="entry name" value="BETA-LACTAMASE-LIKE 1-RELATED"/>
    <property type="match status" value="1"/>
</dbReference>
<comment type="caution">
    <text evidence="3">The sequence shown here is derived from an EMBL/GenBank/DDBJ whole genome shotgun (WGS) entry which is preliminary data.</text>
</comment>